<evidence type="ECO:0000313" key="3">
    <source>
        <dbReference type="Proteomes" id="UP000507470"/>
    </source>
</evidence>
<protein>
    <submittedName>
        <fullName evidence="2">Uncharacterized protein</fullName>
    </submittedName>
</protein>
<feature type="coiled-coil region" evidence="1">
    <location>
        <begin position="1"/>
        <end position="44"/>
    </location>
</feature>
<proteinExistence type="predicted"/>
<dbReference type="Proteomes" id="UP000507470">
    <property type="component" value="Unassembled WGS sequence"/>
</dbReference>
<dbReference type="EMBL" id="CACVKT020008128">
    <property type="protein sequence ID" value="CAC5413161.1"/>
    <property type="molecule type" value="Genomic_DNA"/>
</dbReference>
<keyword evidence="1" id="KW-0175">Coiled coil</keyword>
<evidence type="ECO:0000256" key="1">
    <source>
        <dbReference type="SAM" id="Coils"/>
    </source>
</evidence>
<gene>
    <name evidence="2" type="ORF">MCOR_46091</name>
</gene>
<dbReference type="OrthoDB" id="10465576at2759"/>
<reference evidence="2 3" key="1">
    <citation type="submission" date="2020-06" db="EMBL/GenBank/DDBJ databases">
        <authorList>
            <person name="Li R."/>
            <person name="Bekaert M."/>
        </authorList>
    </citation>
    <scope>NUCLEOTIDE SEQUENCE [LARGE SCALE GENOMIC DNA]</scope>
    <source>
        <strain evidence="3">wild</strain>
    </source>
</reference>
<evidence type="ECO:0000313" key="2">
    <source>
        <dbReference type="EMBL" id="CAC5413161.1"/>
    </source>
</evidence>
<keyword evidence="3" id="KW-1185">Reference proteome</keyword>
<sequence>MRNSELNAENMRLKSSNLMQETKITEMENTIRTLNRKLVVLEDIGSESNKADTNLQAKNCCHHNCVTETDNLLIAMRERMTKLILQKRDAQIDQLDRKQMHVQSTITNNTTPNSNTDETYTKIQIYNSTNTEHRDTFSNFGTIPLVRNATHQAPQYHHHVSQPAQSQYYILGSRGIEVTQHLQYQSSPDLNNPNMCTSDPSNSQDRVRHVHGYPLIYRPTEMPRQGPILFTTKDL</sequence>
<name>A0A6J8E2D6_MYTCO</name>
<accession>A0A6J8E2D6</accession>
<dbReference type="AlphaFoldDB" id="A0A6J8E2D6"/>
<organism evidence="2 3">
    <name type="scientific">Mytilus coruscus</name>
    <name type="common">Sea mussel</name>
    <dbReference type="NCBI Taxonomy" id="42192"/>
    <lineage>
        <taxon>Eukaryota</taxon>
        <taxon>Metazoa</taxon>
        <taxon>Spiralia</taxon>
        <taxon>Lophotrochozoa</taxon>
        <taxon>Mollusca</taxon>
        <taxon>Bivalvia</taxon>
        <taxon>Autobranchia</taxon>
        <taxon>Pteriomorphia</taxon>
        <taxon>Mytilida</taxon>
        <taxon>Mytiloidea</taxon>
        <taxon>Mytilidae</taxon>
        <taxon>Mytilinae</taxon>
        <taxon>Mytilus</taxon>
    </lineage>
</organism>